<gene>
    <name evidence="2" type="ORF">ACFOFO_20650</name>
</gene>
<keyword evidence="3" id="KW-1185">Reference proteome</keyword>
<sequence length="171" mass="18340">MKPLAIGIRLLLGSFLVGFFGCTMAAPLFQPNVAQIDEANQGYYCPPVPQNEAGFTNIPNFVLTMETFGNPVQVSFTTRVSISTSSAVSLRPVIDGRVPGAPVRPDAFYLYFNSGANQGMDTTLSMSRVFTVSKGVHTFGVQASCQGMFVNLGVRWLTVYELGSAVPKSDG</sequence>
<dbReference type="PROSITE" id="PS51257">
    <property type="entry name" value="PROKAR_LIPOPROTEIN"/>
    <property type="match status" value="1"/>
</dbReference>
<accession>A0ABV7F5H1</accession>
<comment type="caution">
    <text evidence="2">The sequence shown here is derived from an EMBL/GenBank/DDBJ whole genome shotgun (WGS) entry which is preliminary data.</text>
</comment>
<organism evidence="2 3">
    <name type="scientific">Undibacterium arcticum</name>
    <dbReference type="NCBI Taxonomy" id="1762892"/>
    <lineage>
        <taxon>Bacteria</taxon>
        <taxon>Pseudomonadati</taxon>
        <taxon>Pseudomonadota</taxon>
        <taxon>Betaproteobacteria</taxon>
        <taxon>Burkholderiales</taxon>
        <taxon>Oxalobacteraceae</taxon>
        <taxon>Undibacterium</taxon>
    </lineage>
</organism>
<dbReference type="Proteomes" id="UP001595530">
    <property type="component" value="Unassembled WGS sequence"/>
</dbReference>
<evidence type="ECO:0008006" key="4">
    <source>
        <dbReference type="Google" id="ProtNLM"/>
    </source>
</evidence>
<feature type="chain" id="PRO_5046830737" description="Lipoprotein" evidence="1">
    <location>
        <begin position="26"/>
        <end position="171"/>
    </location>
</feature>
<feature type="non-terminal residue" evidence="2">
    <location>
        <position position="171"/>
    </location>
</feature>
<dbReference type="RefSeq" id="WP_390332685.1">
    <property type="nucleotide sequence ID" value="NZ_JBHRTP010000074.1"/>
</dbReference>
<name>A0ABV7F5H1_9BURK</name>
<reference evidence="3" key="1">
    <citation type="journal article" date="2019" name="Int. J. Syst. Evol. Microbiol.">
        <title>The Global Catalogue of Microorganisms (GCM) 10K type strain sequencing project: providing services to taxonomists for standard genome sequencing and annotation.</title>
        <authorList>
            <consortium name="The Broad Institute Genomics Platform"/>
            <consortium name="The Broad Institute Genome Sequencing Center for Infectious Disease"/>
            <person name="Wu L."/>
            <person name="Ma J."/>
        </authorList>
    </citation>
    <scope>NUCLEOTIDE SEQUENCE [LARGE SCALE GENOMIC DNA]</scope>
    <source>
        <strain evidence="3">KCTC 42986</strain>
    </source>
</reference>
<evidence type="ECO:0000313" key="2">
    <source>
        <dbReference type="EMBL" id="MFC3110343.1"/>
    </source>
</evidence>
<keyword evidence="1" id="KW-0732">Signal</keyword>
<evidence type="ECO:0000256" key="1">
    <source>
        <dbReference type="SAM" id="SignalP"/>
    </source>
</evidence>
<proteinExistence type="predicted"/>
<evidence type="ECO:0000313" key="3">
    <source>
        <dbReference type="Proteomes" id="UP001595530"/>
    </source>
</evidence>
<dbReference type="EMBL" id="JBHRTP010000074">
    <property type="protein sequence ID" value="MFC3110343.1"/>
    <property type="molecule type" value="Genomic_DNA"/>
</dbReference>
<protein>
    <recommendedName>
        <fullName evidence="4">Lipoprotein</fullName>
    </recommendedName>
</protein>
<feature type="signal peptide" evidence="1">
    <location>
        <begin position="1"/>
        <end position="25"/>
    </location>
</feature>